<dbReference type="Gene3D" id="2.60.120.10">
    <property type="entry name" value="Jelly Rolls"/>
    <property type="match status" value="1"/>
</dbReference>
<dbReference type="AlphaFoldDB" id="A0A5C7EWN3"/>
<keyword evidence="3" id="KW-0804">Transcription</keyword>
<gene>
    <name evidence="6" type="ORF">FR698_05265</name>
</gene>
<reference evidence="6 7" key="1">
    <citation type="submission" date="2019-08" db="EMBL/GenBank/DDBJ databases">
        <title>Pelomicrobium methylotrophicum gen. nov., sp. nov. a moderately thermophilic, facultatively anaerobic, lithoautotrophic and methylotrophic bacterium isolated from a terrestrial mud volcano.</title>
        <authorList>
            <person name="Slobodkina G.B."/>
            <person name="Merkel A.Y."/>
            <person name="Slobodkin A.I."/>
        </authorList>
    </citation>
    <scope>NUCLEOTIDE SEQUENCE [LARGE SCALE GENOMIC DNA]</scope>
    <source>
        <strain evidence="6 7">SM250</strain>
    </source>
</reference>
<dbReference type="Pfam" id="PF00027">
    <property type="entry name" value="cNMP_binding"/>
    <property type="match status" value="1"/>
</dbReference>
<evidence type="ECO:0000313" key="7">
    <source>
        <dbReference type="Proteomes" id="UP000321201"/>
    </source>
</evidence>
<keyword evidence="7" id="KW-1185">Reference proteome</keyword>
<accession>A0A5C7EWN3</accession>
<feature type="domain" description="HTH crp-type" evidence="5">
    <location>
        <begin position="147"/>
        <end position="217"/>
    </location>
</feature>
<sequence>MRSLDEMLALSPWTRELSPAQLAQVKASIVEREFPPGALVCRKGEPSNAWVGVIDGLVKLQCVASTGKSFTLAGIPGGSWFGEGSVLKGEPRKYDVVALRASRIAFLPESTFHWLLDSSLAFNRFLLMQLNERLSYFIGTLEHERLLDLDARVAMSLVSLFNPHLYPATQFQIQISQEELGYLVGACRQRVNQALQVLQRAGLIDVDYRGVTVRDLEGLRRFAASSQ</sequence>
<dbReference type="OrthoDB" id="8558412at2"/>
<evidence type="ECO:0000256" key="2">
    <source>
        <dbReference type="ARBA" id="ARBA00023125"/>
    </source>
</evidence>
<dbReference type="InterPro" id="IPR050397">
    <property type="entry name" value="Env_Response_Regulators"/>
</dbReference>
<keyword evidence="1" id="KW-0805">Transcription regulation</keyword>
<comment type="caution">
    <text evidence="6">The sequence shown here is derived from an EMBL/GenBank/DDBJ whole genome shotgun (WGS) entry which is preliminary data.</text>
</comment>
<dbReference type="GO" id="GO:0003700">
    <property type="term" value="F:DNA-binding transcription factor activity"/>
    <property type="evidence" value="ECO:0007669"/>
    <property type="project" value="TreeGrafter"/>
</dbReference>
<dbReference type="InterPro" id="IPR012318">
    <property type="entry name" value="HTH_CRP"/>
</dbReference>
<dbReference type="GO" id="GO:0005829">
    <property type="term" value="C:cytosol"/>
    <property type="evidence" value="ECO:0007669"/>
    <property type="project" value="TreeGrafter"/>
</dbReference>
<dbReference type="SMART" id="SM00100">
    <property type="entry name" value="cNMP"/>
    <property type="match status" value="1"/>
</dbReference>
<dbReference type="RefSeq" id="WP_147799131.1">
    <property type="nucleotide sequence ID" value="NZ_VPFL01000005.1"/>
</dbReference>
<dbReference type="InterPro" id="IPR036390">
    <property type="entry name" value="WH_DNA-bd_sf"/>
</dbReference>
<proteinExistence type="predicted"/>
<organism evidence="6 7">
    <name type="scientific">Pelomicrobium methylotrophicum</name>
    <dbReference type="NCBI Taxonomy" id="2602750"/>
    <lineage>
        <taxon>Bacteria</taxon>
        <taxon>Pseudomonadati</taxon>
        <taxon>Pseudomonadota</taxon>
        <taxon>Hydrogenophilia</taxon>
        <taxon>Hydrogenophilia incertae sedis</taxon>
        <taxon>Pelomicrobium</taxon>
    </lineage>
</organism>
<dbReference type="SUPFAM" id="SSF46785">
    <property type="entry name" value="Winged helix' DNA-binding domain"/>
    <property type="match status" value="1"/>
</dbReference>
<evidence type="ECO:0000259" key="5">
    <source>
        <dbReference type="PROSITE" id="PS51063"/>
    </source>
</evidence>
<dbReference type="PANTHER" id="PTHR24567:SF68">
    <property type="entry name" value="DNA-BINDING TRANSCRIPTIONAL DUAL REGULATOR CRP"/>
    <property type="match status" value="1"/>
</dbReference>
<evidence type="ECO:0000256" key="1">
    <source>
        <dbReference type="ARBA" id="ARBA00023015"/>
    </source>
</evidence>
<dbReference type="Proteomes" id="UP000321201">
    <property type="component" value="Unassembled WGS sequence"/>
</dbReference>
<dbReference type="PANTHER" id="PTHR24567">
    <property type="entry name" value="CRP FAMILY TRANSCRIPTIONAL REGULATORY PROTEIN"/>
    <property type="match status" value="1"/>
</dbReference>
<dbReference type="CDD" id="cd00038">
    <property type="entry name" value="CAP_ED"/>
    <property type="match status" value="1"/>
</dbReference>
<dbReference type="InterPro" id="IPR018490">
    <property type="entry name" value="cNMP-bd_dom_sf"/>
</dbReference>
<keyword evidence="2" id="KW-0238">DNA-binding</keyword>
<dbReference type="PROSITE" id="PS50042">
    <property type="entry name" value="CNMP_BINDING_3"/>
    <property type="match status" value="1"/>
</dbReference>
<dbReference type="InterPro" id="IPR000595">
    <property type="entry name" value="cNMP-bd_dom"/>
</dbReference>
<dbReference type="InParanoid" id="A0A5C7EWN3"/>
<protein>
    <submittedName>
        <fullName evidence="6">Crp/Fnr family transcriptional regulator</fullName>
    </submittedName>
</protein>
<evidence type="ECO:0000256" key="3">
    <source>
        <dbReference type="ARBA" id="ARBA00023163"/>
    </source>
</evidence>
<dbReference type="Gene3D" id="1.10.10.10">
    <property type="entry name" value="Winged helix-like DNA-binding domain superfamily/Winged helix DNA-binding domain"/>
    <property type="match status" value="1"/>
</dbReference>
<dbReference type="SUPFAM" id="SSF51206">
    <property type="entry name" value="cAMP-binding domain-like"/>
    <property type="match status" value="1"/>
</dbReference>
<name>A0A5C7EWN3_9PROT</name>
<dbReference type="InterPro" id="IPR014710">
    <property type="entry name" value="RmlC-like_jellyroll"/>
</dbReference>
<dbReference type="PROSITE" id="PS51063">
    <property type="entry name" value="HTH_CRP_2"/>
    <property type="match status" value="1"/>
</dbReference>
<evidence type="ECO:0000313" key="6">
    <source>
        <dbReference type="EMBL" id="TXF12639.1"/>
    </source>
</evidence>
<dbReference type="EMBL" id="VPFL01000005">
    <property type="protein sequence ID" value="TXF12639.1"/>
    <property type="molecule type" value="Genomic_DNA"/>
</dbReference>
<feature type="domain" description="Cyclic nucleotide-binding" evidence="4">
    <location>
        <begin position="13"/>
        <end position="133"/>
    </location>
</feature>
<dbReference type="GO" id="GO:0003677">
    <property type="term" value="F:DNA binding"/>
    <property type="evidence" value="ECO:0007669"/>
    <property type="project" value="UniProtKB-KW"/>
</dbReference>
<dbReference type="Pfam" id="PF13545">
    <property type="entry name" value="HTH_Crp_2"/>
    <property type="match status" value="1"/>
</dbReference>
<evidence type="ECO:0000259" key="4">
    <source>
        <dbReference type="PROSITE" id="PS50042"/>
    </source>
</evidence>
<dbReference type="InterPro" id="IPR036388">
    <property type="entry name" value="WH-like_DNA-bd_sf"/>
</dbReference>